<proteinExistence type="predicted"/>
<feature type="non-terminal residue" evidence="2">
    <location>
        <position position="215"/>
    </location>
</feature>
<evidence type="ECO:0000256" key="1">
    <source>
        <dbReference type="SAM" id="MobiDB-lite"/>
    </source>
</evidence>
<accession>A0A0F9JXD6</accession>
<organism evidence="2">
    <name type="scientific">marine sediment metagenome</name>
    <dbReference type="NCBI Taxonomy" id="412755"/>
    <lineage>
        <taxon>unclassified sequences</taxon>
        <taxon>metagenomes</taxon>
        <taxon>ecological metagenomes</taxon>
    </lineage>
</organism>
<dbReference type="EMBL" id="LAZR01010404">
    <property type="protein sequence ID" value="KKM67131.1"/>
    <property type="molecule type" value="Genomic_DNA"/>
</dbReference>
<feature type="compositionally biased region" description="Polar residues" evidence="1">
    <location>
        <begin position="1"/>
        <end position="22"/>
    </location>
</feature>
<dbReference type="AlphaFoldDB" id="A0A0F9JXD6"/>
<gene>
    <name evidence="2" type="ORF">LCGC14_1474180</name>
</gene>
<reference evidence="2" key="1">
    <citation type="journal article" date="2015" name="Nature">
        <title>Complex archaea that bridge the gap between prokaryotes and eukaryotes.</title>
        <authorList>
            <person name="Spang A."/>
            <person name="Saw J.H."/>
            <person name="Jorgensen S.L."/>
            <person name="Zaremba-Niedzwiedzka K."/>
            <person name="Martijn J."/>
            <person name="Lind A.E."/>
            <person name="van Eijk R."/>
            <person name="Schleper C."/>
            <person name="Guy L."/>
            <person name="Ettema T.J."/>
        </authorList>
    </citation>
    <scope>NUCLEOTIDE SEQUENCE</scope>
</reference>
<name>A0A0F9JXD6_9ZZZZ</name>
<sequence>MPQQRFSYSSTSVGTNQFSSRDTPAKITKVEESITETRSQRPIPGVAITYETPNGTIHTQKYEGTPDLIPTHSPLGKLISAFEGLGVSDIGRDEWEPLMDKFVMLRVQPIKNGTSALTFERYPSRWLNTLEIGKHFGVTVPLTELVQHISLLEEKLDGLAPSLIITKLVAYTELKELIDEINKSHEAGLFVPWLEQRTSLRLNAAGVLVATKQQT</sequence>
<evidence type="ECO:0000313" key="2">
    <source>
        <dbReference type="EMBL" id="KKM67131.1"/>
    </source>
</evidence>
<feature type="region of interest" description="Disordered" evidence="1">
    <location>
        <begin position="1"/>
        <end position="26"/>
    </location>
</feature>
<protein>
    <submittedName>
        <fullName evidence="2">Uncharacterized protein</fullName>
    </submittedName>
</protein>
<comment type="caution">
    <text evidence="2">The sequence shown here is derived from an EMBL/GenBank/DDBJ whole genome shotgun (WGS) entry which is preliminary data.</text>
</comment>